<evidence type="ECO:0000256" key="4">
    <source>
        <dbReference type="ARBA" id="ARBA00022729"/>
    </source>
</evidence>
<dbReference type="PANTHER" id="PTHR47466">
    <property type="match status" value="1"/>
</dbReference>
<dbReference type="RefSeq" id="WP_380889523.1">
    <property type="nucleotide sequence ID" value="NZ_JBHUDY010000001.1"/>
</dbReference>
<keyword evidence="8" id="KW-1015">Disulfide bond</keyword>
<dbReference type="InterPro" id="IPR008754">
    <property type="entry name" value="Peptidase_M43"/>
</dbReference>
<protein>
    <submittedName>
        <fullName evidence="11">Zinc metalloprotease</fullName>
    </submittedName>
</protein>
<feature type="compositionally biased region" description="Basic and acidic residues" evidence="9">
    <location>
        <begin position="333"/>
        <end position="453"/>
    </location>
</feature>
<feature type="compositionally biased region" description="Polar residues" evidence="9">
    <location>
        <begin position="1"/>
        <end position="12"/>
    </location>
</feature>
<gene>
    <name evidence="11" type="ORF">ACFSCW_12105</name>
</gene>
<feature type="domain" description="Peptidase M43 pregnancy-associated plasma-A" evidence="10">
    <location>
        <begin position="174"/>
        <end position="317"/>
    </location>
</feature>
<proteinExistence type="inferred from homology"/>
<dbReference type="PANTHER" id="PTHR47466:SF1">
    <property type="entry name" value="METALLOPROTEASE MEP1 (AFU_ORTHOLOGUE AFUA_1G07730)-RELATED"/>
    <property type="match status" value="1"/>
</dbReference>
<keyword evidence="5" id="KW-0378">Hydrolase</keyword>
<evidence type="ECO:0000313" key="12">
    <source>
        <dbReference type="Proteomes" id="UP001597115"/>
    </source>
</evidence>
<comment type="similarity">
    <text evidence="1">Belongs to the peptidase M43B family.</text>
</comment>
<name>A0ABW4I6X6_9SPHN</name>
<keyword evidence="7 11" id="KW-0482">Metalloprotease</keyword>
<feature type="region of interest" description="Disordered" evidence="9">
    <location>
        <begin position="321"/>
        <end position="453"/>
    </location>
</feature>
<evidence type="ECO:0000256" key="1">
    <source>
        <dbReference type="ARBA" id="ARBA00008721"/>
    </source>
</evidence>
<evidence type="ECO:0000256" key="9">
    <source>
        <dbReference type="SAM" id="MobiDB-lite"/>
    </source>
</evidence>
<organism evidence="11 12">
    <name type="scientific">Sphingomonas tabacisoli</name>
    <dbReference type="NCBI Taxonomy" id="2249466"/>
    <lineage>
        <taxon>Bacteria</taxon>
        <taxon>Pseudomonadati</taxon>
        <taxon>Pseudomonadota</taxon>
        <taxon>Alphaproteobacteria</taxon>
        <taxon>Sphingomonadales</taxon>
        <taxon>Sphingomonadaceae</taxon>
        <taxon>Sphingomonas</taxon>
    </lineage>
</organism>
<keyword evidence="3" id="KW-0479">Metal-binding</keyword>
<reference evidence="12" key="1">
    <citation type="journal article" date="2019" name="Int. J. Syst. Evol. Microbiol.">
        <title>The Global Catalogue of Microorganisms (GCM) 10K type strain sequencing project: providing services to taxonomists for standard genome sequencing and annotation.</title>
        <authorList>
            <consortium name="The Broad Institute Genomics Platform"/>
            <consortium name="The Broad Institute Genome Sequencing Center for Infectious Disease"/>
            <person name="Wu L."/>
            <person name="Ma J."/>
        </authorList>
    </citation>
    <scope>NUCLEOTIDE SEQUENCE [LARGE SCALE GENOMIC DNA]</scope>
    <source>
        <strain evidence="12">CGMCC 1.16275</strain>
    </source>
</reference>
<keyword evidence="12" id="KW-1185">Reference proteome</keyword>
<dbReference type="Pfam" id="PF05572">
    <property type="entry name" value="Peptidase_M43"/>
    <property type="match status" value="1"/>
</dbReference>
<evidence type="ECO:0000256" key="5">
    <source>
        <dbReference type="ARBA" id="ARBA00022801"/>
    </source>
</evidence>
<accession>A0ABW4I6X6</accession>
<evidence type="ECO:0000256" key="6">
    <source>
        <dbReference type="ARBA" id="ARBA00022833"/>
    </source>
</evidence>
<keyword evidence="2" id="KW-0645">Protease</keyword>
<evidence type="ECO:0000256" key="3">
    <source>
        <dbReference type="ARBA" id="ARBA00022723"/>
    </source>
</evidence>
<dbReference type="Gene3D" id="3.40.390.10">
    <property type="entry name" value="Collagenase (Catalytic Domain)"/>
    <property type="match status" value="1"/>
</dbReference>
<evidence type="ECO:0000313" key="11">
    <source>
        <dbReference type="EMBL" id="MFD1612544.1"/>
    </source>
</evidence>
<evidence type="ECO:0000256" key="8">
    <source>
        <dbReference type="ARBA" id="ARBA00023157"/>
    </source>
</evidence>
<dbReference type="SUPFAM" id="SSF55486">
    <property type="entry name" value="Metalloproteases ('zincins'), catalytic domain"/>
    <property type="match status" value="1"/>
</dbReference>
<dbReference type="CDD" id="cd04275">
    <property type="entry name" value="ZnMc_pappalysin_like"/>
    <property type="match status" value="1"/>
</dbReference>
<dbReference type="GO" id="GO:0008237">
    <property type="term" value="F:metallopeptidase activity"/>
    <property type="evidence" value="ECO:0007669"/>
    <property type="project" value="UniProtKB-KW"/>
</dbReference>
<dbReference type="Proteomes" id="UP001597115">
    <property type="component" value="Unassembled WGS sequence"/>
</dbReference>
<comment type="caution">
    <text evidence="11">The sequence shown here is derived from an EMBL/GenBank/DDBJ whole genome shotgun (WGS) entry which is preliminary data.</text>
</comment>
<keyword evidence="6" id="KW-0862">Zinc</keyword>
<evidence type="ECO:0000259" key="10">
    <source>
        <dbReference type="Pfam" id="PF05572"/>
    </source>
</evidence>
<evidence type="ECO:0000256" key="7">
    <source>
        <dbReference type="ARBA" id="ARBA00023049"/>
    </source>
</evidence>
<feature type="region of interest" description="Disordered" evidence="9">
    <location>
        <begin position="1"/>
        <end position="32"/>
    </location>
</feature>
<dbReference type="InterPro" id="IPR024079">
    <property type="entry name" value="MetalloPept_cat_dom_sf"/>
</dbReference>
<evidence type="ECO:0000256" key="2">
    <source>
        <dbReference type="ARBA" id="ARBA00022670"/>
    </source>
</evidence>
<dbReference type="EMBL" id="JBHUDY010000001">
    <property type="protein sequence ID" value="MFD1612544.1"/>
    <property type="molecule type" value="Genomic_DNA"/>
</dbReference>
<sequence>MAGTKNDQNNGNDGKPPANGGKGDGTPVPTQRTCGTMAVHHRLLATDARYAAARQRIEEQAFAAQRMGTAGRSGCTEIPVVVHVVWRVAAENISQAQIDSQIAVLNADYRKHNADVSSAPAPFAPLAADSRVVFKLATTDPNGNPTNGVTRTQTQVNGFSDDDAVKSAATGGANAWPRDQYLNIWVCKLGGGLLGYAQFPGGPANTDGVVILHSAFGTSGTAAAPFNLGRTATHEVGHWLNLRHIWGDDGDGCGGSDFVADTPNQAGPNFGAPAFPHVSCSNGPNGDMFMNYMDYVDDRAMVMFTTGQVTRMQAALDGPRSAIGHSVSCGKPLPKEVVKEPIKDNPKDFIKEPLKDLPKDGHKDLPKDLHKDNPKDIIKEPVKDGHKDNPKEAHKEPPKDPAKELAKDPPKDGHKDFPKEPIKEFVKDLPKDPPKDIPKDGHKDFPKDNPKDIIKEQPKEGIKDFIKDGGKDPIVDPGPKKIFENPKDLVENPGIPGGGVVNPPIGVAGGGGTPFVLGGAVGGAAAGGGRDAGQDRQQLLAGYAQLIGALSQIAQTGMLDQGGQMLLQQLMATYQALIAQG</sequence>
<keyword evidence="4" id="KW-0732">Signal</keyword>